<keyword evidence="2" id="KW-0159">Chromosome partition</keyword>
<keyword evidence="3" id="KW-0175">Coiled coil</keyword>
<comment type="similarity">
    <text evidence="1">Belongs to the shugoshin family.</text>
</comment>
<protein>
    <recommendedName>
        <fullName evidence="5">Shugoshin C-terminal domain-containing protein</fullName>
    </recommendedName>
</protein>
<dbReference type="EMBL" id="JAMSHJ010000006">
    <property type="protein sequence ID" value="KAI5399400.1"/>
    <property type="molecule type" value="Genomic_DNA"/>
</dbReference>
<evidence type="ECO:0000256" key="4">
    <source>
        <dbReference type="SAM" id="MobiDB-lite"/>
    </source>
</evidence>
<reference evidence="6 7" key="1">
    <citation type="journal article" date="2022" name="Nat. Genet.">
        <title>Improved pea reference genome and pan-genome highlight genomic features and evolutionary characteristics.</title>
        <authorList>
            <person name="Yang T."/>
            <person name="Liu R."/>
            <person name="Luo Y."/>
            <person name="Hu S."/>
            <person name="Wang D."/>
            <person name="Wang C."/>
            <person name="Pandey M.K."/>
            <person name="Ge S."/>
            <person name="Xu Q."/>
            <person name="Li N."/>
            <person name="Li G."/>
            <person name="Huang Y."/>
            <person name="Saxena R.K."/>
            <person name="Ji Y."/>
            <person name="Li M."/>
            <person name="Yan X."/>
            <person name="He Y."/>
            <person name="Liu Y."/>
            <person name="Wang X."/>
            <person name="Xiang C."/>
            <person name="Varshney R.K."/>
            <person name="Ding H."/>
            <person name="Gao S."/>
            <person name="Zong X."/>
        </authorList>
    </citation>
    <scope>NUCLEOTIDE SEQUENCE [LARGE SCALE GENOMIC DNA]</scope>
    <source>
        <strain evidence="6 7">cv. Zhongwan 6</strain>
    </source>
</reference>
<dbReference type="GO" id="GO:0000775">
    <property type="term" value="C:chromosome, centromeric region"/>
    <property type="evidence" value="ECO:0007669"/>
    <property type="project" value="InterPro"/>
</dbReference>
<dbReference type="Gramene" id="Psat6g172200.1">
    <property type="protein sequence ID" value="Psat6g172200.1.cds"/>
    <property type="gene ID" value="Psat6g172200"/>
</dbReference>
<dbReference type="OrthoDB" id="770508at2759"/>
<feature type="domain" description="Shugoshin C-terminal" evidence="5">
    <location>
        <begin position="359"/>
        <end position="383"/>
    </location>
</feature>
<name>A0A9D4WEQ4_PEA</name>
<dbReference type="GO" id="GO:0045144">
    <property type="term" value="P:meiotic sister chromatid segregation"/>
    <property type="evidence" value="ECO:0007669"/>
    <property type="project" value="InterPro"/>
</dbReference>
<accession>A0A9D4WEQ4</accession>
<dbReference type="Gramene" id="Psat06G0467000-T1">
    <property type="protein sequence ID" value="KAI5399400.1"/>
    <property type="gene ID" value="KIW84_064670"/>
</dbReference>
<dbReference type="Pfam" id="PF07557">
    <property type="entry name" value="Shugoshin_C"/>
    <property type="match status" value="1"/>
</dbReference>
<dbReference type="AlphaFoldDB" id="A0A9D4WEQ4"/>
<comment type="caution">
    <text evidence="6">The sequence shown here is derived from an EMBL/GenBank/DDBJ whole genome shotgun (WGS) entry which is preliminary data.</text>
</comment>
<dbReference type="PANTHER" id="PTHR34373">
    <property type="entry name" value="SHUGOSHIN 2"/>
    <property type="match status" value="1"/>
</dbReference>
<feature type="region of interest" description="Disordered" evidence="4">
    <location>
        <begin position="1"/>
        <end position="26"/>
    </location>
</feature>
<organism evidence="6 7">
    <name type="scientific">Pisum sativum</name>
    <name type="common">Garden pea</name>
    <name type="synonym">Lathyrus oleraceus</name>
    <dbReference type="NCBI Taxonomy" id="3888"/>
    <lineage>
        <taxon>Eukaryota</taxon>
        <taxon>Viridiplantae</taxon>
        <taxon>Streptophyta</taxon>
        <taxon>Embryophyta</taxon>
        <taxon>Tracheophyta</taxon>
        <taxon>Spermatophyta</taxon>
        <taxon>Magnoliopsida</taxon>
        <taxon>eudicotyledons</taxon>
        <taxon>Gunneridae</taxon>
        <taxon>Pentapetalae</taxon>
        <taxon>rosids</taxon>
        <taxon>fabids</taxon>
        <taxon>Fabales</taxon>
        <taxon>Fabaceae</taxon>
        <taxon>Papilionoideae</taxon>
        <taxon>50 kb inversion clade</taxon>
        <taxon>NPAAA clade</taxon>
        <taxon>Hologalegina</taxon>
        <taxon>IRL clade</taxon>
        <taxon>Fabeae</taxon>
        <taxon>Lathyrus</taxon>
    </lineage>
</organism>
<dbReference type="PANTHER" id="PTHR34373:SF9">
    <property type="entry name" value="SHUGOSHIN 2"/>
    <property type="match status" value="1"/>
</dbReference>
<evidence type="ECO:0000256" key="2">
    <source>
        <dbReference type="ARBA" id="ARBA00022829"/>
    </source>
</evidence>
<keyword evidence="7" id="KW-1185">Reference proteome</keyword>
<dbReference type="InterPro" id="IPR011515">
    <property type="entry name" value="Shugoshin_C"/>
</dbReference>
<evidence type="ECO:0000313" key="6">
    <source>
        <dbReference type="EMBL" id="KAI5399400.1"/>
    </source>
</evidence>
<dbReference type="GO" id="GO:0034090">
    <property type="term" value="P:maintenance of meiotic sister chromatid cohesion"/>
    <property type="evidence" value="ECO:0007669"/>
    <property type="project" value="InterPro"/>
</dbReference>
<gene>
    <name evidence="6" type="ORF">KIW84_064670</name>
</gene>
<dbReference type="GO" id="GO:0005634">
    <property type="term" value="C:nucleus"/>
    <property type="evidence" value="ECO:0007669"/>
    <property type="project" value="InterPro"/>
</dbReference>
<evidence type="ECO:0000259" key="5">
    <source>
        <dbReference type="Pfam" id="PF07557"/>
    </source>
</evidence>
<proteinExistence type="inferred from homology"/>
<dbReference type="Proteomes" id="UP001058974">
    <property type="component" value="Chromosome 6"/>
</dbReference>
<evidence type="ECO:0000256" key="3">
    <source>
        <dbReference type="SAM" id="Coils"/>
    </source>
</evidence>
<feature type="compositionally biased region" description="Basic and acidic residues" evidence="4">
    <location>
        <begin position="1"/>
        <end position="11"/>
    </location>
</feature>
<evidence type="ECO:0000313" key="7">
    <source>
        <dbReference type="Proteomes" id="UP001058974"/>
    </source>
</evidence>
<sequence>MEDTAVFHDSDLQPPGAISQTGGQKAKRGLFSKEGSVSVGAAQKKILADITNMDQHLQPKHQPVPPLPPPATDVSVDLILKENATMRKLLAHRNAVIESYKLEHQKYRTNFQKLRKQNSELALANTQMMREINTSRQMVRELQLELVGKSATLNTLRLKLMENDHKAKLNNDIDAYESDLKFKKDKKGEAKRKRVSRCQSSAADVVKQSKSIEKVDTQRHSARRNTAGFKAGKSGPIEDLHEIKYDASQPLENLANENGSTSLGSNDIVRQDTECLETTNTQQVLVKRNIENKRHSLRRQSALFKHGNPEPAEDFFDIDDPKFEVSNLCDNFSESLPTASDHTSENCALDPHERRSSISRPLRRSALKVVSYKEVPLNVKMRRDS</sequence>
<feature type="region of interest" description="Disordered" evidence="4">
    <location>
        <begin position="336"/>
        <end position="360"/>
    </location>
</feature>
<evidence type="ECO:0000256" key="1">
    <source>
        <dbReference type="ARBA" id="ARBA00010845"/>
    </source>
</evidence>
<dbReference type="InterPro" id="IPR044693">
    <property type="entry name" value="SGO_plant"/>
</dbReference>
<feature type="coiled-coil region" evidence="3">
    <location>
        <begin position="97"/>
        <end position="193"/>
    </location>
</feature>